<name>A0AA38LWE8_9TREE</name>
<gene>
    <name evidence="2" type="ORF">MKK02DRAFT_45258</name>
</gene>
<dbReference type="AlphaFoldDB" id="A0AA38LWE8"/>
<feature type="region of interest" description="Disordered" evidence="1">
    <location>
        <begin position="513"/>
        <end position="539"/>
    </location>
</feature>
<reference evidence="2" key="1">
    <citation type="journal article" date="2022" name="G3 (Bethesda)">
        <title>High quality genome of the basidiomycete yeast Dioszegia hungarica PDD-24b-2 isolated from cloud water.</title>
        <authorList>
            <person name="Jarrige D."/>
            <person name="Haridas S."/>
            <person name="Bleykasten-Grosshans C."/>
            <person name="Joly M."/>
            <person name="Nadalig T."/>
            <person name="Sancelme M."/>
            <person name="Vuilleumier S."/>
            <person name="Grigoriev I.V."/>
            <person name="Amato P."/>
            <person name="Bringel F."/>
        </authorList>
    </citation>
    <scope>NUCLEOTIDE SEQUENCE</scope>
    <source>
        <strain evidence="2">PDD-24b-2</strain>
    </source>
</reference>
<dbReference type="EMBL" id="JAKWFO010000005">
    <property type="protein sequence ID" value="KAI9636554.1"/>
    <property type="molecule type" value="Genomic_DNA"/>
</dbReference>
<dbReference type="GeneID" id="77732524"/>
<accession>A0AA38LWE8</accession>
<comment type="caution">
    <text evidence="2">The sequence shown here is derived from an EMBL/GenBank/DDBJ whole genome shotgun (WGS) entry which is preliminary data.</text>
</comment>
<proteinExistence type="predicted"/>
<dbReference type="Gene3D" id="3.80.10.10">
    <property type="entry name" value="Ribonuclease Inhibitor"/>
    <property type="match status" value="1"/>
</dbReference>
<keyword evidence="3" id="KW-1185">Reference proteome</keyword>
<dbReference type="InterPro" id="IPR032675">
    <property type="entry name" value="LRR_dom_sf"/>
</dbReference>
<feature type="region of interest" description="Disordered" evidence="1">
    <location>
        <begin position="1"/>
        <end position="23"/>
    </location>
</feature>
<feature type="compositionally biased region" description="Low complexity" evidence="1">
    <location>
        <begin position="522"/>
        <end position="531"/>
    </location>
</feature>
<protein>
    <submittedName>
        <fullName evidence="2">Uncharacterized protein</fullName>
    </submittedName>
</protein>
<evidence type="ECO:0000313" key="2">
    <source>
        <dbReference type="EMBL" id="KAI9636554.1"/>
    </source>
</evidence>
<sequence length="652" mass="73318">MAIITEEPEITPQPQSPLPHLKGLIPHLSLPPQQVQPPASFASLPIELVEYITKELDRNSLISLTCATHHPSVAAAAELMIWSDLKILLPQHYGDQPCIETTPRWTDPWSDTRVFKDMEIQERWGPGLLGLLELVISLGHGGEEGKEKWSKVTSLTLIPHPGVSIKILRLLDSVSPYLRHLTVGGKTPQHIWGGGRCLPSLDSRMARCLPAFPLLTSVRLNINSRPDVDVYLSLCSLAPTLESLEIDWRCDGDSCGQMPRFQTWNIIPQEVTKLRYLRVTWGDEPEDDGRETDRDALCSLGIIQQSPLLEHLALEPHHKVANSMSAQFLRAIAGLHKLHTLDLDCDIYDLNLAQDGLRSNISRFILQAGHWHTSYCFELNPLPQLTDLYFVDAIDAGGAGCPPHDAAAPTAPGVHRLLPAVSTTLRNCPLLRHLHVLRRPVRKYDMSLELGSVVDQFRSAEPFGLVNSMTHGDEQVLIAWLYQDYVETGECYMLDGVKYQVSSTPVSQTLTPVAHIDDDSSDPPSSSSRRPVQNLDLEDQHASFTTPDRRWWCREFKAQSPTMWRVYTDYKGLAVPMEVIKAMRAEEWKGIDWDRRGVEVGEAAWEILLDWHRSVLEAGDLFATIHDNLRQDELYDQTGWRGRTGSRSGYKG</sequence>
<dbReference type="RefSeq" id="XP_052946331.1">
    <property type="nucleotide sequence ID" value="XM_053093319.1"/>
</dbReference>
<evidence type="ECO:0000256" key="1">
    <source>
        <dbReference type="SAM" id="MobiDB-lite"/>
    </source>
</evidence>
<dbReference type="Proteomes" id="UP001164286">
    <property type="component" value="Unassembled WGS sequence"/>
</dbReference>
<evidence type="ECO:0000313" key="3">
    <source>
        <dbReference type="Proteomes" id="UP001164286"/>
    </source>
</evidence>
<organism evidence="2 3">
    <name type="scientific">Dioszegia hungarica</name>
    <dbReference type="NCBI Taxonomy" id="4972"/>
    <lineage>
        <taxon>Eukaryota</taxon>
        <taxon>Fungi</taxon>
        <taxon>Dikarya</taxon>
        <taxon>Basidiomycota</taxon>
        <taxon>Agaricomycotina</taxon>
        <taxon>Tremellomycetes</taxon>
        <taxon>Tremellales</taxon>
        <taxon>Bulleribasidiaceae</taxon>
        <taxon>Dioszegia</taxon>
    </lineage>
</organism>